<dbReference type="RefSeq" id="XP_060327998.1">
    <property type="nucleotide sequence ID" value="XM_060480308.1"/>
</dbReference>
<name>A0AA39MZU1_ARMTA</name>
<gene>
    <name evidence="2" type="ORF">EV420DRAFT_1749967</name>
</gene>
<dbReference type="EMBL" id="JAUEPS010000031">
    <property type="protein sequence ID" value="KAK0452164.1"/>
    <property type="molecule type" value="Genomic_DNA"/>
</dbReference>
<evidence type="ECO:0000313" key="3">
    <source>
        <dbReference type="Proteomes" id="UP001175211"/>
    </source>
</evidence>
<proteinExistence type="predicted"/>
<comment type="caution">
    <text evidence="2">The sequence shown here is derived from an EMBL/GenBank/DDBJ whole genome shotgun (WGS) entry which is preliminary data.</text>
</comment>
<feature type="transmembrane region" description="Helical" evidence="1">
    <location>
        <begin position="287"/>
        <end position="305"/>
    </location>
</feature>
<evidence type="ECO:0000256" key="1">
    <source>
        <dbReference type="SAM" id="Phobius"/>
    </source>
</evidence>
<sequence length="413" mass="46370">MDRNGFLSKLRGKDIQPVCLRTRMHHQAYKACYFSPASSDIPGLTLNSFLVEPKGEFSYVDDTGTGENRAIYLHASLISADIAETTMIMLWSVVRDTCHSNCTDVNIFFDTNLLQSDNEGGSPASNNRPSSPTFIWNATADAHDLTYAKVANFRTDVNIYPPWEYIYTTVTVEDAHASLVFYPFDSYLADIFAFAEDASNNDTVSLIIDSTSGLAADLEITAEFKNKEPSFQENIDDPLIFLRVTLQRSDALKAYCIIITITFWLITLMIFLIVITAICGFRQRHEIFVVPIGTVFAFTQLRPSMPGAPDGFGIILDFFGILPCLVLLCIASTMMVGLYLFADPDDASRGKLTWGDFMDALKVKHRARKYWAFAKSLVGLAHTLKTSDDRPRLSIRRDFRGKCEVVRTDYSMM</sequence>
<dbReference type="Pfam" id="PF14494">
    <property type="entry name" value="DUF4436"/>
    <property type="match status" value="1"/>
</dbReference>
<organism evidence="2 3">
    <name type="scientific">Armillaria tabescens</name>
    <name type="common">Ringless honey mushroom</name>
    <name type="synonym">Agaricus tabescens</name>
    <dbReference type="NCBI Taxonomy" id="1929756"/>
    <lineage>
        <taxon>Eukaryota</taxon>
        <taxon>Fungi</taxon>
        <taxon>Dikarya</taxon>
        <taxon>Basidiomycota</taxon>
        <taxon>Agaricomycotina</taxon>
        <taxon>Agaricomycetes</taxon>
        <taxon>Agaricomycetidae</taxon>
        <taxon>Agaricales</taxon>
        <taxon>Marasmiineae</taxon>
        <taxon>Physalacriaceae</taxon>
        <taxon>Desarmillaria</taxon>
    </lineage>
</organism>
<dbReference type="Proteomes" id="UP001175211">
    <property type="component" value="Unassembled WGS sequence"/>
</dbReference>
<feature type="transmembrane region" description="Helical" evidence="1">
    <location>
        <begin position="252"/>
        <end position="275"/>
    </location>
</feature>
<protein>
    <submittedName>
        <fullName evidence="2">Uncharacterized protein</fullName>
    </submittedName>
</protein>
<feature type="transmembrane region" description="Helical" evidence="1">
    <location>
        <begin position="311"/>
        <end position="341"/>
    </location>
</feature>
<keyword evidence="1" id="KW-1133">Transmembrane helix</keyword>
<keyword evidence="3" id="KW-1185">Reference proteome</keyword>
<dbReference type="GeneID" id="85363856"/>
<evidence type="ECO:0000313" key="2">
    <source>
        <dbReference type="EMBL" id="KAK0452164.1"/>
    </source>
</evidence>
<accession>A0AA39MZU1</accession>
<keyword evidence="1" id="KW-0812">Transmembrane</keyword>
<reference evidence="2" key="1">
    <citation type="submission" date="2023-06" db="EMBL/GenBank/DDBJ databases">
        <authorList>
            <consortium name="Lawrence Berkeley National Laboratory"/>
            <person name="Ahrendt S."/>
            <person name="Sahu N."/>
            <person name="Indic B."/>
            <person name="Wong-Bajracharya J."/>
            <person name="Merenyi Z."/>
            <person name="Ke H.-M."/>
            <person name="Monk M."/>
            <person name="Kocsube S."/>
            <person name="Drula E."/>
            <person name="Lipzen A."/>
            <person name="Balint B."/>
            <person name="Henrissat B."/>
            <person name="Andreopoulos B."/>
            <person name="Martin F.M."/>
            <person name="Harder C.B."/>
            <person name="Rigling D."/>
            <person name="Ford K.L."/>
            <person name="Foster G.D."/>
            <person name="Pangilinan J."/>
            <person name="Papanicolaou A."/>
            <person name="Barry K."/>
            <person name="LaButti K."/>
            <person name="Viragh M."/>
            <person name="Koriabine M."/>
            <person name="Yan M."/>
            <person name="Riley R."/>
            <person name="Champramary S."/>
            <person name="Plett K.L."/>
            <person name="Tsai I.J."/>
            <person name="Slot J."/>
            <person name="Sipos G."/>
            <person name="Plett J."/>
            <person name="Nagy L.G."/>
            <person name="Grigoriev I.V."/>
        </authorList>
    </citation>
    <scope>NUCLEOTIDE SEQUENCE</scope>
    <source>
        <strain evidence="2">CCBAS 213</strain>
    </source>
</reference>
<dbReference type="InterPro" id="IPR027948">
    <property type="entry name" value="DUF4436"/>
</dbReference>
<keyword evidence="1" id="KW-0472">Membrane</keyword>
<dbReference type="AlphaFoldDB" id="A0AA39MZU1"/>